<dbReference type="EMBL" id="JBHMBW010000106">
    <property type="protein sequence ID" value="MFB9631604.1"/>
    <property type="molecule type" value="Genomic_DNA"/>
</dbReference>
<sequence length="277" mass="28912">MQKTWVGLSGLVAAVAFIALLAGTAMAALDAVPSSSPDPSGSPAPCSTGTSLPTPPPSNSPPTAPATLEVVRVLFNSVELRWTAATDNNGIACYRVRERRDGTATTMATFQATATEGTVYLPWPPFGVPSQTHILDVVAVDTWNTPGPASPTVTVTIYNDVISSPTPPPVGDCDVTYASWAWNSGMSTNLTITNTGSTPIRDWRLTFNFPDAGQRVTSGWSAAWSQTGTAVTAGHPQWNSDIAPGQTLRIGFTGSSTGSNPAPTAFYLNGARCRISP</sequence>
<keyword evidence="3" id="KW-0624">Polysaccharide degradation</keyword>
<dbReference type="Gene3D" id="2.60.40.10">
    <property type="entry name" value="Immunoglobulins"/>
    <property type="match status" value="1"/>
</dbReference>
<dbReference type="InterPro" id="IPR008965">
    <property type="entry name" value="CBM2/CBM3_carb-bd_dom_sf"/>
</dbReference>
<keyword evidence="3" id="KW-0119">Carbohydrate metabolism</keyword>
<dbReference type="PROSITE" id="PS00561">
    <property type="entry name" value="CBM2_A"/>
    <property type="match status" value="1"/>
</dbReference>
<accession>A0ABV5SIT9</accession>
<dbReference type="InterPro" id="IPR001919">
    <property type="entry name" value="CBD2"/>
</dbReference>
<dbReference type="InterPro" id="IPR013783">
    <property type="entry name" value="Ig-like_fold"/>
</dbReference>
<keyword evidence="8" id="KW-1185">Reference proteome</keyword>
<evidence type="ECO:0000313" key="8">
    <source>
        <dbReference type="Proteomes" id="UP001589532"/>
    </source>
</evidence>
<dbReference type="SUPFAM" id="SSF49384">
    <property type="entry name" value="Carbohydrate-binding domain"/>
    <property type="match status" value="1"/>
</dbReference>
<dbReference type="InterPro" id="IPR036116">
    <property type="entry name" value="FN3_sf"/>
</dbReference>
<evidence type="ECO:0000313" key="7">
    <source>
        <dbReference type="EMBL" id="MFB9631604.1"/>
    </source>
</evidence>
<dbReference type="PROSITE" id="PS51173">
    <property type="entry name" value="CBM2"/>
    <property type="match status" value="1"/>
</dbReference>
<protein>
    <submittedName>
        <fullName evidence="7">Cellulose-binding domain-containing protein</fullName>
    </submittedName>
</protein>
<feature type="region of interest" description="Disordered" evidence="4">
    <location>
        <begin position="32"/>
        <end position="65"/>
    </location>
</feature>
<organism evidence="7 8">
    <name type="scientific">Nonomuraea helvata</name>
    <dbReference type="NCBI Taxonomy" id="37484"/>
    <lineage>
        <taxon>Bacteria</taxon>
        <taxon>Bacillati</taxon>
        <taxon>Actinomycetota</taxon>
        <taxon>Actinomycetes</taxon>
        <taxon>Streptosporangiales</taxon>
        <taxon>Streptosporangiaceae</taxon>
        <taxon>Nonomuraea</taxon>
    </lineage>
</organism>
<evidence type="ECO:0000256" key="3">
    <source>
        <dbReference type="ARBA" id="ARBA00023326"/>
    </source>
</evidence>
<dbReference type="Gene3D" id="2.60.40.290">
    <property type="match status" value="1"/>
</dbReference>
<comment type="caution">
    <text evidence="7">The sequence shown here is derived from an EMBL/GenBank/DDBJ whole genome shotgun (WGS) entry which is preliminary data.</text>
</comment>
<keyword evidence="5" id="KW-0732">Signal</keyword>
<evidence type="ECO:0000256" key="4">
    <source>
        <dbReference type="SAM" id="MobiDB-lite"/>
    </source>
</evidence>
<keyword evidence="2" id="KW-0326">Glycosidase</keyword>
<name>A0ABV5SIT9_9ACTN</name>
<feature type="chain" id="PRO_5045808554" evidence="5">
    <location>
        <begin position="28"/>
        <end position="277"/>
    </location>
</feature>
<feature type="compositionally biased region" description="Low complexity" evidence="4">
    <location>
        <begin position="33"/>
        <end position="52"/>
    </location>
</feature>
<dbReference type="Proteomes" id="UP001589532">
    <property type="component" value="Unassembled WGS sequence"/>
</dbReference>
<evidence type="ECO:0000256" key="2">
    <source>
        <dbReference type="ARBA" id="ARBA00023295"/>
    </source>
</evidence>
<evidence type="ECO:0000256" key="5">
    <source>
        <dbReference type="SAM" id="SignalP"/>
    </source>
</evidence>
<feature type="domain" description="CBM2" evidence="6">
    <location>
        <begin position="166"/>
        <end position="276"/>
    </location>
</feature>
<dbReference type="InterPro" id="IPR012291">
    <property type="entry name" value="CBM2_carb-bd_dom_sf"/>
</dbReference>
<dbReference type="SMART" id="SM00637">
    <property type="entry name" value="CBD_II"/>
    <property type="match status" value="1"/>
</dbReference>
<keyword evidence="1" id="KW-0378">Hydrolase</keyword>
<reference evidence="7 8" key="1">
    <citation type="submission" date="2024-09" db="EMBL/GenBank/DDBJ databases">
        <authorList>
            <person name="Sun Q."/>
            <person name="Mori K."/>
        </authorList>
    </citation>
    <scope>NUCLEOTIDE SEQUENCE [LARGE SCALE GENOMIC DNA]</scope>
    <source>
        <strain evidence="7 8">JCM 3143</strain>
    </source>
</reference>
<dbReference type="InterPro" id="IPR018366">
    <property type="entry name" value="CBM2_CS"/>
</dbReference>
<proteinExistence type="predicted"/>
<gene>
    <name evidence="7" type="ORF">ACFFSA_51825</name>
</gene>
<evidence type="ECO:0000259" key="6">
    <source>
        <dbReference type="PROSITE" id="PS51173"/>
    </source>
</evidence>
<dbReference type="RefSeq" id="WP_344984106.1">
    <property type="nucleotide sequence ID" value="NZ_BAAAXV010000001.1"/>
</dbReference>
<evidence type="ECO:0000256" key="1">
    <source>
        <dbReference type="ARBA" id="ARBA00022801"/>
    </source>
</evidence>
<dbReference type="SUPFAM" id="SSF49265">
    <property type="entry name" value="Fibronectin type III"/>
    <property type="match status" value="1"/>
</dbReference>
<feature type="compositionally biased region" description="Pro residues" evidence="4">
    <location>
        <begin position="53"/>
        <end position="64"/>
    </location>
</feature>
<feature type="signal peptide" evidence="5">
    <location>
        <begin position="1"/>
        <end position="27"/>
    </location>
</feature>
<dbReference type="Pfam" id="PF00553">
    <property type="entry name" value="CBM_2"/>
    <property type="match status" value="1"/>
</dbReference>